<dbReference type="EMBL" id="VDFV01000001">
    <property type="protein sequence ID" value="TNC74701.1"/>
    <property type="molecule type" value="Genomic_DNA"/>
</dbReference>
<evidence type="ECO:0000313" key="1">
    <source>
        <dbReference type="EMBL" id="TNC74701.1"/>
    </source>
</evidence>
<keyword evidence="2" id="KW-1185">Reference proteome</keyword>
<dbReference type="Pfam" id="PF09898">
    <property type="entry name" value="DUF2125"/>
    <property type="match status" value="1"/>
</dbReference>
<reference evidence="1 2" key="1">
    <citation type="submission" date="2019-06" db="EMBL/GenBank/DDBJ databases">
        <authorList>
            <person name="Jiang L."/>
        </authorList>
    </citation>
    <scope>NUCLEOTIDE SEQUENCE [LARGE SCALE GENOMIC DNA]</scope>
    <source>
        <strain evidence="1 2">YIM 48858</strain>
    </source>
</reference>
<name>A0A5C4NIU4_9RHOB</name>
<organism evidence="1 2">
    <name type="scientific">Rubellimicrobium roseum</name>
    <dbReference type="NCBI Taxonomy" id="687525"/>
    <lineage>
        <taxon>Bacteria</taxon>
        <taxon>Pseudomonadati</taxon>
        <taxon>Pseudomonadota</taxon>
        <taxon>Alphaproteobacteria</taxon>
        <taxon>Rhodobacterales</taxon>
        <taxon>Roseobacteraceae</taxon>
        <taxon>Rubellimicrobium</taxon>
    </lineage>
</organism>
<evidence type="ECO:0000313" key="2">
    <source>
        <dbReference type="Proteomes" id="UP000305709"/>
    </source>
</evidence>
<comment type="caution">
    <text evidence="1">The sequence shown here is derived from an EMBL/GenBank/DDBJ whole genome shotgun (WGS) entry which is preliminary data.</text>
</comment>
<dbReference type="AlphaFoldDB" id="A0A5C4NIU4"/>
<proteinExistence type="predicted"/>
<dbReference type="Proteomes" id="UP000305709">
    <property type="component" value="Unassembled WGS sequence"/>
</dbReference>
<sequence>MRVLFFVVAALAALYGGYWFVGSWQVETRAQAALADLAAHGWEVDYADLSTRGFPSRFDTTVTDLRLASPDGRVEWETPFVQVFALAYRPNQVIAVWPPEQVVTVLGQPLTVTSEGLRASGTARLSTDLPLDHAALESGPLAVTSEQGWSLSLDRLLAAIREAGPATYDVYFEGANLGSPLTAAGLDVLRLDGQVALGAPLDRRLDDRPEVLALSLREARLGRGTVALRAQGDLVPDAEGFLAGDLRLSVENWRGLLDLLAEAGLLPFERRAFVEPALEQLAQGSDDLDIPLTFADGQVEALGLALFEAPRL</sequence>
<dbReference type="RefSeq" id="WP_139079695.1">
    <property type="nucleotide sequence ID" value="NZ_VDFV01000001.1"/>
</dbReference>
<gene>
    <name evidence="1" type="ORF">FHG71_00750</name>
</gene>
<dbReference type="InterPro" id="IPR018666">
    <property type="entry name" value="DUF2125"/>
</dbReference>
<accession>A0A5C4NIU4</accession>
<dbReference type="OrthoDB" id="7625707at2"/>
<protein>
    <submittedName>
        <fullName evidence="1">DUF2125 domain-containing protein</fullName>
    </submittedName>
</protein>